<name>A0ACB5TM99_AMBMO</name>
<evidence type="ECO:0000313" key="1">
    <source>
        <dbReference type="EMBL" id="GME91031.1"/>
    </source>
</evidence>
<comment type="caution">
    <text evidence="1">The sequence shown here is derived from an EMBL/GenBank/DDBJ whole genome shotgun (WGS) entry which is preliminary data.</text>
</comment>
<keyword evidence="2" id="KW-1185">Reference proteome</keyword>
<accession>A0ACB5TM99</accession>
<sequence length="120" mass="13297">MNITINMGIGRYLHYTFDLLLLSMVLAGLKKTTGYELKGLPFFSLSSPESKSYLYQYLSIGEHCFNFAARMIKSSAYFRPRRITEVKDGENLGEVFKAGVNNLVDQASAAAAAASKNSQQ</sequence>
<protein>
    <submittedName>
        <fullName evidence="1">Unnamed protein product</fullName>
    </submittedName>
</protein>
<organism evidence="1 2">
    <name type="scientific">Ambrosiozyma monospora</name>
    <name type="common">Yeast</name>
    <name type="synonym">Endomycopsis monosporus</name>
    <dbReference type="NCBI Taxonomy" id="43982"/>
    <lineage>
        <taxon>Eukaryota</taxon>
        <taxon>Fungi</taxon>
        <taxon>Dikarya</taxon>
        <taxon>Ascomycota</taxon>
        <taxon>Saccharomycotina</taxon>
        <taxon>Pichiomycetes</taxon>
        <taxon>Pichiales</taxon>
        <taxon>Pichiaceae</taxon>
        <taxon>Ambrosiozyma</taxon>
    </lineage>
</organism>
<dbReference type="EMBL" id="BSXS01007981">
    <property type="protein sequence ID" value="GME91031.1"/>
    <property type="molecule type" value="Genomic_DNA"/>
</dbReference>
<proteinExistence type="predicted"/>
<dbReference type="Proteomes" id="UP001165064">
    <property type="component" value="Unassembled WGS sequence"/>
</dbReference>
<evidence type="ECO:0000313" key="2">
    <source>
        <dbReference type="Proteomes" id="UP001165064"/>
    </source>
</evidence>
<reference evidence="1" key="1">
    <citation type="submission" date="2023-04" db="EMBL/GenBank/DDBJ databases">
        <title>Ambrosiozyma monospora NBRC 10751.</title>
        <authorList>
            <person name="Ichikawa N."/>
            <person name="Sato H."/>
            <person name="Tonouchi N."/>
        </authorList>
    </citation>
    <scope>NUCLEOTIDE SEQUENCE</scope>
    <source>
        <strain evidence="1">NBRC 10751</strain>
    </source>
</reference>
<gene>
    <name evidence="1" type="ORF">Amon02_000882700</name>
</gene>